<sequence length="127" mass="13378">MTRTILSLGLSGFLLAVLLGSCRSNEEAAEPDLSCISGQVVGPSCNGTLIQLPADVALGNTISYADTLRSNVIGTYSELPAGVGPGDKFTFSLRKPTKAEATPRICLAIYSTFDVPQMVVEGPRCQR</sequence>
<reference evidence="1 2" key="1">
    <citation type="submission" date="2022-04" db="EMBL/GenBank/DDBJ databases">
        <title>Hymenobacter sp. isolated from the air.</title>
        <authorList>
            <person name="Won M."/>
            <person name="Lee C.-M."/>
            <person name="Woen H.-Y."/>
            <person name="Kwon S.-W."/>
        </authorList>
    </citation>
    <scope>NUCLEOTIDE SEQUENCE [LARGE SCALE GENOMIC DNA]</scope>
    <source>
        <strain evidence="2">5516 S-25</strain>
    </source>
</reference>
<accession>A0ABY4JAH1</accession>
<proteinExistence type="predicted"/>
<dbReference type="PROSITE" id="PS51257">
    <property type="entry name" value="PROKAR_LIPOPROTEIN"/>
    <property type="match status" value="1"/>
</dbReference>
<evidence type="ECO:0000313" key="1">
    <source>
        <dbReference type="EMBL" id="UPL49605.1"/>
    </source>
</evidence>
<evidence type="ECO:0000313" key="2">
    <source>
        <dbReference type="Proteomes" id="UP000829647"/>
    </source>
</evidence>
<name>A0ABY4JAH1_9BACT</name>
<dbReference type="RefSeq" id="WP_247975759.1">
    <property type="nucleotide sequence ID" value="NZ_CP095848.1"/>
</dbReference>
<organism evidence="1 2">
    <name type="scientific">Hymenobacter sublimis</name>
    <dbReference type="NCBI Taxonomy" id="2933777"/>
    <lineage>
        <taxon>Bacteria</taxon>
        <taxon>Pseudomonadati</taxon>
        <taxon>Bacteroidota</taxon>
        <taxon>Cytophagia</taxon>
        <taxon>Cytophagales</taxon>
        <taxon>Hymenobacteraceae</taxon>
        <taxon>Hymenobacter</taxon>
    </lineage>
</organism>
<dbReference type="EMBL" id="CP095848">
    <property type="protein sequence ID" value="UPL49605.1"/>
    <property type="molecule type" value="Genomic_DNA"/>
</dbReference>
<evidence type="ECO:0008006" key="3">
    <source>
        <dbReference type="Google" id="ProtNLM"/>
    </source>
</evidence>
<protein>
    <recommendedName>
        <fullName evidence="3">Lipoprotein</fullName>
    </recommendedName>
</protein>
<keyword evidence="2" id="KW-1185">Reference proteome</keyword>
<dbReference type="Proteomes" id="UP000829647">
    <property type="component" value="Chromosome"/>
</dbReference>
<gene>
    <name evidence="1" type="ORF">MWH26_01535</name>
</gene>